<proteinExistence type="predicted"/>
<reference evidence="5" key="1">
    <citation type="submission" date="2025-08" db="UniProtKB">
        <authorList>
            <consortium name="RefSeq"/>
        </authorList>
    </citation>
    <scope>IDENTIFICATION</scope>
    <source>
        <tissue evidence="5">Gonad</tissue>
    </source>
</reference>
<feature type="compositionally biased region" description="Low complexity" evidence="1">
    <location>
        <begin position="322"/>
        <end position="332"/>
    </location>
</feature>
<evidence type="ECO:0000313" key="4">
    <source>
        <dbReference type="Proteomes" id="UP000515135"/>
    </source>
</evidence>
<feature type="signal peptide" evidence="3">
    <location>
        <begin position="1"/>
        <end position="22"/>
    </location>
</feature>
<evidence type="ECO:0000256" key="2">
    <source>
        <dbReference type="SAM" id="Phobius"/>
    </source>
</evidence>
<dbReference type="KEGG" id="bbel:109468455"/>
<sequence length="460" mass="50817">MERMSRLCVAVLVLVVLKFSLPCPEECFEWEKNSRNNCQCPRQHVEITMKCYSSRGQAVAANSVCSAENQGLTCLNGVPTGFNQSVIGIHLNNLFNLTTLTKHDIPPLRSLIRLNIIGSTIQTIEAGAFSSVPAIQWITIKCSRLQHIGDATFANLSKLKGIFLYYNLIEPTENIRKTTSACTEQAKKTTSGIMDSTRSITLEKNLDDGQQSRTDYIYIPIGLTVGVIVLLGGTAVAVIMYKRHVSKGRQNPVHGQQGVIISTQLISNRMYQPSGSATGDDRDKEETDETEEGSARQNPVNKRHKVIIDTSLLISNQMYTSSASSANSANQNTLMTEETEEDSARQNPVHKLHGFTIDTSQMISNRMYKTSASSANSANQDTETIEGPEENSELTPYLTVPLDAINNDLRIEPYSSVDLDDISSNEEMNDDLHLAPSPEHQDEDDMEPYVITPLDQIGDP</sequence>
<feature type="compositionally biased region" description="Acidic residues" evidence="1">
    <location>
        <begin position="383"/>
        <end position="392"/>
    </location>
</feature>
<keyword evidence="2" id="KW-0472">Membrane</keyword>
<organism evidence="4 5">
    <name type="scientific">Branchiostoma belcheri</name>
    <name type="common">Amphioxus</name>
    <dbReference type="NCBI Taxonomy" id="7741"/>
    <lineage>
        <taxon>Eukaryota</taxon>
        <taxon>Metazoa</taxon>
        <taxon>Chordata</taxon>
        <taxon>Cephalochordata</taxon>
        <taxon>Leptocardii</taxon>
        <taxon>Amphioxiformes</taxon>
        <taxon>Branchiostomatidae</taxon>
        <taxon>Branchiostoma</taxon>
    </lineage>
</organism>
<feature type="region of interest" description="Disordered" evidence="1">
    <location>
        <begin position="270"/>
        <end position="302"/>
    </location>
</feature>
<dbReference type="OrthoDB" id="10054206at2759"/>
<keyword evidence="4" id="KW-1185">Reference proteome</keyword>
<feature type="compositionally biased region" description="Polar residues" evidence="1">
    <location>
        <begin position="371"/>
        <end position="382"/>
    </location>
</feature>
<name>A0A6P4YCV3_BRABE</name>
<dbReference type="PANTHER" id="PTHR24367">
    <property type="entry name" value="LEUCINE-RICH REPEAT-CONTAINING PROTEIN"/>
    <property type="match status" value="1"/>
</dbReference>
<keyword evidence="3" id="KW-0732">Signal</keyword>
<keyword evidence="2" id="KW-1133">Transmembrane helix</keyword>
<dbReference type="Gene3D" id="3.80.10.10">
    <property type="entry name" value="Ribonuclease Inhibitor"/>
    <property type="match status" value="1"/>
</dbReference>
<feature type="region of interest" description="Disordered" evidence="1">
    <location>
        <begin position="418"/>
        <end position="460"/>
    </location>
</feature>
<keyword evidence="2" id="KW-0812">Transmembrane</keyword>
<dbReference type="GeneID" id="109468455"/>
<dbReference type="PANTHER" id="PTHR24367:SF318">
    <property type="entry name" value="LEUCINE-RICH GLIOMA-INACTIVATED PROTEIN 1-LIKE"/>
    <property type="match status" value="1"/>
</dbReference>
<protein>
    <submittedName>
        <fullName evidence="5">Uncharacterized protein LOC109468455</fullName>
    </submittedName>
</protein>
<dbReference type="Proteomes" id="UP000515135">
    <property type="component" value="Unplaced"/>
</dbReference>
<evidence type="ECO:0000313" key="5">
    <source>
        <dbReference type="RefSeq" id="XP_019622258.1"/>
    </source>
</evidence>
<evidence type="ECO:0000256" key="1">
    <source>
        <dbReference type="SAM" id="MobiDB-lite"/>
    </source>
</evidence>
<dbReference type="SUPFAM" id="SSF52058">
    <property type="entry name" value="L domain-like"/>
    <property type="match status" value="1"/>
</dbReference>
<dbReference type="InterPro" id="IPR051295">
    <property type="entry name" value="LGI_related"/>
</dbReference>
<feature type="region of interest" description="Disordered" evidence="1">
    <location>
        <begin position="322"/>
        <end position="346"/>
    </location>
</feature>
<feature type="transmembrane region" description="Helical" evidence="2">
    <location>
        <begin position="216"/>
        <end position="241"/>
    </location>
</feature>
<dbReference type="InterPro" id="IPR032675">
    <property type="entry name" value="LRR_dom_sf"/>
</dbReference>
<accession>A0A6P4YCV3</accession>
<feature type="chain" id="PRO_5027892589" evidence="3">
    <location>
        <begin position="23"/>
        <end position="460"/>
    </location>
</feature>
<dbReference type="AlphaFoldDB" id="A0A6P4YCV3"/>
<gene>
    <name evidence="5" type="primary">LOC109468455</name>
</gene>
<dbReference type="RefSeq" id="XP_019622258.1">
    <property type="nucleotide sequence ID" value="XM_019766699.1"/>
</dbReference>
<feature type="compositionally biased region" description="Acidic residues" evidence="1">
    <location>
        <begin position="418"/>
        <end position="429"/>
    </location>
</feature>
<feature type="region of interest" description="Disordered" evidence="1">
    <location>
        <begin position="371"/>
        <end position="394"/>
    </location>
</feature>
<evidence type="ECO:0000256" key="3">
    <source>
        <dbReference type="SAM" id="SignalP"/>
    </source>
</evidence>